<sequence>MVKNLFTLHTPRLDGLSLTQVKAATPGNAFIMPRSRENAK</sequence>
<gene>
    <name evidence="1" type="ordered locus">KKY_3241</name>
</gene>
<dbReference type="Proteomes" id="UP000008850">
    <property type="component" value="Chromosome"/>
</dbReference>
<dbReference type="EMBL" id="CP003075">
    <property type="protein sequence ID" value="AEQ53229.1"/>
    <property type="molecule type" value="Genomic_DNA"/>
</dbReference>
<protein>
    <submittedName>
        <fullName evidence="1">Uncharacterized protein</fullName>
    </submittedName>
</protein>
<keyword evidence="2" id="KW-1185">Reference proteome</keyword>
<dbReference type="KEGG" id="phl:KKY_3241"/>
<dbReference type="AlphaFoldDB" id="G4R6V6"/>
<evidence type="ECO:0000313" key="1">
    <source>
        <dbReference type="EMBL" id="AEQ53229.1"/>
    </source>
</evidence>
<dbReference type="HOGENOM" id="CLU_3293883_0_0_5"/>
<evidence type="ECO:0000313" key="2">
    <source>
        <dbReference type="Proteomes" id="UP000008850"/>
    </source>
</evidence>
<reference evidence="1 2" key="1">
    <citation type="journal article" date="2012" name="J. Bacteriol.">
        <title>Complete genome sequence of Pelagibacterium halotolerans B2T.</title>
        <authorList>
            <person name="Huo Y.Y."/>
            <person name="Cheng H."/>
            <person name="Han X.F."/>
            <person name="Jiang X.W."/>
            <person name="Sun C."/>
            <person name="Zhang X.Q."/>
            <person name="Zhu X.F."/>
            <person name="Liu Y.F."/>
            <person name="Li P.F."/>
            <person name="Ni P.X."/>
            <person name="Wu M."/>
        </authorList>
    </citation>
    <scope>NUCLEOTIDE SEQUENCE [LARGE SCALE GENOMIC DNA]</scope>
    <source>
        <strain evidence="2">DSM 22347 / JCM 15775 / CGMCC 1.7692 / B2</strain>
    </source>
</reference>
<organism evidence="1 2">
    <name type="scientific">Pelagibacterium halotolerans (strain DSM 22347 / JCM 15775 / CGMCC 1.7692 / B2)</name>
    <dbReference type="NCBI Taxonomy" id="1082931"/>
    <lineage>
        <taxon>Bacteria</taxon>
        <taxon>Pseudomonadati</taxon>
        <taxon>Pseudomonadota</taxon>
        <taxon>Alphaproteobacteria</taxon>
        <taxon>Hyphomicrobiales</taxon>
        <taxon>Devosiaceae</taxon>
        <taxon>Pelagibacterium</taxon>
    </lineage>
</organism>
<accession>G4R6V6</accession>
<proteinExistence type="predicted"/>
<name>G4R6V6_PELHB</name>
<dbReference type="STRING" id="1082931.KKY_3241"/>